<comment type="caution">
    <text evidence="1">The sequence shown here is derived from an EMBL/GenBank/DDBJ whole genome shotgun (WGS) entry which is preliminary data.</text>
</comment>
<sequence>MTVASLTRAQLGERLAGPGIHLRTGRFTTLLRSPIGGVADGIHLLYGDYPLHEGFADFHLDLVRPATLRRWLRPQVSLLYDGRSMFKPLPLDQAFPMFEWGLNWCVSSRANRYLIVHAAVVEKGGRAAILPAPPGSGKSTLCAALVGRGGWRLLSDELTLLRLDDGMLHPLPRPISLKNASIGVIRDYVPGSVMSRAVTDTVKGTVAHVRAPADSVARAVETALPAWVVFPRFEAGAAITAEPMPRAETFMQLAQNCFNYSLLGAEGFTALVGLVERSQGYRFRYGVLDEALAFFDSLPAVS</sequence>
<evidence type="ECO:0000313" key="1">
    <source>
        <dbReference type="EMBL" id="MUI13294.1"/>
    </source>
</evidence>
<organism evidence="1 2">
    <name type="scientific">Pseudoduganella dura</name>
    <dbReference type="NCBI Taxonomy" id="321982"/>
    <lineage>
        <taxon>Bacteria</taxon>
        <taxon>Pseudomonadati</taxon>
        <taxon>Pseudomonadota</taxon>
        <taxon>Betaproteobacteria</taxon>
        <taxon>Burkholderiales</taxon>
        <taxon>Oxalobacteraceae</taxon>
        <taxon>Telluria group</taxon>
        <taxon>Pseudoduganella</taxon>
    </lineage>
</organism>
<dbReference type="Gene3D" id="3.40.50.300">
    <property type="entry name" value="P-loop containing nucleotide triphosphate hydrolases"/>
    <property type="match status" value="1"/>
</dbReference>
<dbReference type="InterPro" id="IPR027600">
    <property type="entry name" value="HprK-rel_A"/>
</dbReference>
<keyword evidence="1" id="KW-0808">Transferase</keyword>
<dbReference type="InterPro" id="IPR027417">
    <property type="entry name" value="P-loop_NTPase"/>
</dbReference>
<keyword evidence="1" id="KW-0418">Kinase</keyword>
<accession>A0A6I3X8Y4</accession>
<dbReference type="NCBIfam" id="TIGR04352">
    <property type="entry name" value="HprK_rel_A"/>
    <property type="match status" value="1"/>
</dbReference>
<dbReference type="EMBL" id="WNWM01000002">
    <property type="protein sequence ID" value="MUI13294.1"/>
    <property type="molecule type" value="Genomic_DNA"/>
</dbReference>
<name>A0A6I3X8Y4_9BURK</name>
<keyword evidence="2" id="KW-1185">Reference proteome</keyword>
<proteinExistence type="predicted"/>
<dbReference type="GO" id="GO:0016301">
    <property type="term" value="F:kinase activity"/>
    <property type="evidence" value="ECO:0007669"/>
    <property type="project" value="UniProtKB-KW"/>
</dbReference>
<dbReference type="Proteomes" id="UP000431684">
    <property type="component" value="Unassembled WGS sequence"/>
</dbReference>
<gene>
    <name evidence="1" type="ORF">GJV26_12600</name>
</gene>
<reference evidence="1 2" key="1">
    <citation type="submission" date="2019-11" db="EMBL/GenBank/DDBJ databases">
        <title>Draft Genome Sequences of Six Type Strains of the Genus Massilia.</title>
        <authorList>
            <person name="Miess H."/>
            <person name="Frediansyah A."/>
            <person name="Goeker M."/>
            <person name="Gross H."/>
        </authorList>
    </citation>
    <scope>NUCLEOTIDE SEQUENCE [LARGE SCALE GENOMIC DNA]</scope>
    <source>
        <strain evidence="1 2">DSM 17513</strain>
    </source>
</reference>
<evidence type="ECO:0000313" key="2">
    <source>
        <dbReference type="Proteomes" id="UP000431684"/>
    </source>
</evidence>
<dbReference type="SUPFAM" id="SSF53795">
    <property type="entry name" value="PEP carboxykinase-like"/>
    <property type="match status" value="1"/>
</dbReference>
<dbReference type="AlphaFoldDB" id="A0A6I3X8Y4"/>
<protein>
    <submittedName>
        <fullName evidence="1">HprK-related kinase A</fullName>
    </submittedName>
</protein>